<keyword evidence="3 5" id="KW-1133">Transmembrane helix</keyword>
<gene>
    <name evidence="6" type="ORF">BGI27_17635</name>
    <name evidence="7" type="ORF">CGU29_17345</name>
</gene>
<dbReference type="GO" id="GO:0015095">
    <property type="term" value="F:magnesium ion transmembrane transporter activity"/>
    <property type="evidence" value="ECO:0007669"/>
    <property type="project" value="TreeGrafter"/>
</dbReference>
<accession>A0A272EMB8</accession>
<evidence type="ECO:0000256" key="5">
    <source>
        <dbReference type="SAM" id="Phobius"/>
    </source>
</evidence>
<dbReference type="Proteomes" id="UP000216107">
    <property type="component" value="Unassembled WGS sequence"/>
</dbReference>
<dbReference type="OrthoDB" id="9803416at2"/>
<comment type="caution">
    <text evidence="7">The sequence shown here is derived from an EMBL/GenBank/DDBJ whole genome shotgun (WGS) entry which is preliminary data.</text>
</comment>
<name>A0A272EMB8_9RHOO</name>
<dbReference type="AlphaFoldDB" id="A0A272EMB8"/>
<reference evidence="6 9" key="1">
    <citation type="submission" date="2016-08" db="EMBL/GenBank/DDBJ databases">
        <title>Candidatus Dactylopiibacterium carminicum genome sequence.</title>
        <authorList>
            <person name="Ramirez-Puebla S.T."/>
            <person name="Ormeno-Orrillo E."/>
            <person name="Vera-Ponce De Leon A."/>
            <person name="Luis L."/>
            <person name="Sanchez-Flores A."/>
            <person name="Monica R."/>
            <person name="Martinez-Romero E."/>
        </authorList>
    </citation>
    <scope>NUCLEOTIDE SEQUENCE [LARGE SCALE GENOMIC DNA]</scope>
    <source>
        <strain evidence="6">END1</strain>
    </source>
</reference>
<dbReference type="PANTHER" id="PTHR46494:SF1">
    <property type="entry name" value="CORA FAMILY METAL ION TRANSPORTER (EUROFUNG)"/>
    <property type="match status" value="1"/>
</dbReference>
<dbReference type="InterPro" id="IPR002523">
    <property type="entry name" value="MgTranspt_CorA/ZnTranspt_ZntB"/>
</dbReference>
<sequence length="106" mass="11984">MSSEPGAIQHVVEQLDTLRELISGLLEIFMSSASNYLNAELRVLTVVTTLFAPATLLTGFFGMNFVHMPWLQENAGWVWVVGLILLSGLGLIGALFWRRWWIRHNN</sequence>
<protein>
    <recommendedName>
        <fullName evidence="10">Magnesium transporter CorA</fullName>
    </recommendedName>
</protein>
<dbReference type="SUPFAM" id="SSF144083">
    <property type="entry name" value="Magnesium transport protein CorA, transmembrane region"/>
    <property type="match status" value="1"/>
</dbReference>
<reference evidence="7 8" key="2">
    <citation type="submission" date="2017-07" db="EMBL/GenBank/DDBJ databases">
        <title>Candidatus Dactylopiibacterium carminicum, a nitrogen-fixing symbiont of the cochineal insect Dactylopius coccus and Dactylopius opuntiae (Hemiptera: Coccoidea: Dactylopiidae).</title>
        <authorList>
            <person name="Vera A."/>
        </authorList>
    </citation>
    <scope>NUCLEOTIDE SEQUENCE [LARGE SCALE GENOMIC DNA]</scope>
    <source>
        <strain evidence="7 8">NFDCM</strain>
    </source>
</reference>
<proteinExistence type="predicted"/>
<feature type="transmembrane region" description="Helical" evidence="5">
    <location>
        <begin position="77"/>
        <end position="97"/>
    </location>
</feature>
<comment type="subcellular location">
    <subcellularLocation>
        <location evidence="1">Cell membrane</location>
        <topology evidence="1">Multi-pass membrane protein</topology>
    </subcellularLocation>
</comment>
<organism evidence="7 8">
    <name type="scientific">Candidatus Dactylopiibacterium carminicum</name>
    <dbReference type="NCBI Taxonomy" id="857335"/>
    <lineage>
        <taxon>Bacteria</taxon>
        <taxon>Pseudomonadati</taxon>
        <taxon>Pseudomonadota</taxon>
        <taxon>Betaproteobacteria</taxon>
        <taxon>Rhodocyclales</taxon>
        <taxon>Rhodocyclaceae</taxon>
        <taxon>Candidatus Dactylopiibacterium</taxon>
    </lineage>
</organism>
<evidence type="ECO:0000256" key="3">
    <source>
        <dbReference type="ARBA" id="ARBA00022989"/>
    </source>
</evidence>
<evidence type="ECO:0000313" key="9">
    <source>
        <dbReference type="Proteomes" id="UP000623509"/>
    </source>
</evidence>
<dbReference type="PANTHER" id="PTHR46494">
    <property type="entry name" value="CORA FAMILY METAL ION TRANSPORTER (EUROFUNG)"/>
    <property type="match status" value="1"/>
</dbReference>
<dbReference type="GO" id="GO:0000287">
    <property type="term" value="F:magnesium ion binding"/>
    <property type="evidence" value="ECO:0007669"/>
    <property type="project" value="TreeGrafter"/>
</dbReference>
<dbReference type="EMBL" id="MDUX01000121">
    <property type="protein sequence ID" value="KAF7597654.1"/>
    <property type="molecule type" value="Genomic_DNA"/>
</dbReference>
<dbReference type="GO" id="GO:0005886">
    <property type="term" value="C:plasma membrane"/>
    <property type="evidence" value="ECO:0007669"/>
    <property type="project" value="UniProtKB-SubCell"/>
</dbReference>
<evidence type="ECO:0000256" key="1">
    <source>
        <dbReference type="ARBA" id="ARBA00004651"/>
    </source>
</evidence>
<evidence type="ECO:0008006" key="10">
    <source>
        <dbReference type="Google" id="ProtNLM"/>
    </source>
</evidence>
<dbReference type="GO" id="GO:0015087">
    <property type="term" value="F:cobalt ion transmembrane transporter activity"/>
    <property type="evidence" value="ECO:0007669"/>
    <property type="project" value="TreeGrafter"/>
</dbReference>
<dbReference type="GO" id="GO:0050897">
    <property type="term" value="F:cobalt ion binding"/>
    <property type="evidence" value="ECO:0007669"/>
    <property type="project" value="TreeGrafter"/>
</dbReference>
<keyword evidence="9" id="KW-1185">Reference proteome</keyword>
<dbReference type="RefSeq" id="WP_095526092.1">
    <property type="nucleotide sequence ID" value="NZ_MDUX01000121.1"/>
</dbReference>
<evidence type="ECO:0000313" key="8">
    <source>
        <dbReference type="Proteomes" id="UP000216107"/>
    </source>
</evidence>
<dbReference type="Pfam" id="PF01544">
    <property type="entry name" value="CorA"/>
    <property type="match status" value="1"/>
</dbReference>
<evidence type="ECO:0000256" key="4">
    <source>
        <dbReference type="ARBA" id="ARBA00023136"/>
    </source>
</evidence>
<keyword evidence="2 5" id="KW-0812">Transmembrane</keyword>
<dbReference type="Gene3D" id="1.20.58.340">
    <property type="entry name" value="Magnesium transport protein CorA, transmembrane region"/>
    <property type="match status" value="1"/>
</dbReference>
<dbReference type="Proteomes" id="UP000623509">
    <property type="component" value="Unassembled WGS sequence"/>
</dbReference>
<dbReference type="InterPro" id="IPR045863">
    <property type="entry name" value="CorA_TM1_TM2"/>
</dbReference>
<keyword evidence="4 5" id="KW-0472">Membrane</keyword>
<evidence type="ECO:0000256" key="2">
    <source>
        <dbReference type="ARBA" id="ARBA00022692"/>
    </source>
</evidence>
<dbReference type="EMBL" id="NMRN01000117">
    <property type="protein sequence ID" value="PAS91278.1"/>
    <property type="molecule type" value="Genomic_DNA"/>
</dbReference>
<evidence type="ECO:0000313" key="7">
    <source>
        <dbReference type="EMBL" id="PAS91278.1"/>
    </source>
</evidence>
<feature type="transmembrane region" description="Helical" evidence="5">
    <location>
        <begin position="43"/>
        <end position="65"/>
    </location>
</feature>
<evidence type="ECO:0000313" key="6">
    <source>
        <dbReference type="EMBL" id="KAF7597654.1"/>
    </source>
</evidence>